<dbReference type="PANTHER" id="PTHR45747">
    <property type="entry name" value="HISTONE-LYSINE N-METHYLTRANSFERASE E(Z)"/>
    <property type="match status" value="1"/>
</dbReference>
<evidence type="ECO:0000256" key="1">
    <source>
        <dbReference type="ARBA" id="ARBA00023015"/>
    </source>
</evidence>
<evidence type="ECO:0000313" key="4">
    <source>
        <dbReference type="EMBL" id="KAK0459931.1"/>
    </source>
</evidence>
<sequence>MPRRISMNDPADGNPTTFVVQAAFRDAWDAFYAWEQEYCREAIQNLAVQESEEDEDEQDEWEIGDSAKLTADGFYVQQYQNGATITSWLPVSVIEVTALFPECSAYESSPLVSRSVFHGDDPDSMAFMPFADDPEFIEIPQDGDQLHHTYYKEFEWQTLNDPDIEIIVSDAAQNLMDLNKMTLEEIDKTGVFPLNMQEIVNLSRRRDLLPWLTASFSRPDFDSGAREISMFCNNLNCLVSHCMVHWEYSPIPVKQIPKKKSIRLSDDISESCSANCFLHGNPPYTETHWTPEDIETLHFMLDHAPDMTPCELTTICRKPCREIFKRRCKYIPDDLVDTLPRQRPPIRSKNLKIRDTDHHTFTPYVANLLPESHPDGGIAIYLASMTVPATPIPAVCVLKTALIACVTVSAPVIESRVSGDGLAVTAQLEDVGGSLARASWRTKSAILNCVTREEPDLDDCTICKNMAIQRGRQKAVEVKESQWGLGLYLLEPAEKDDYIIEYVGELIFEPSVDTRCDLARHRKRNYMFELNKTLTVDSTYLSNESRYINHSKRPNCRSMTKLVNGEHRIGIYANRRVQSGEELSFDYGDNFFQND</sequence>
<protein>
    <recommendedName>
        <fullName evidence="3">SET domain-containing protein</fullName>
    </recommendedName>
</protein>
<dbReference type="GO" id="GO:0003682">
    <property type="term" value="F:chromatin binding"/>
    <property type="evidence" value="ECO:0007669"/>
    <property type="project" value="TreeGrafter"/>
</dbReference>
<dbReference type="InterPro" id="IPR001214">
    <property type="entry name" value="SET_dom"/>
</dbReference>
<dbReference type="SUPFAM" id="SSF82199">
    <property type="entry name" value="SET domain"/>
    <property type="match status" value="1"/>
</dbReference>
<dbReference type="Gene3D" id="2.170.270.10">
    <property type="entry name" value="SET domain"/>
    <property type="match status" value="1"/>
</dbReference>
<keyword evidence="5" id="KW-1185">Reference proteome</keyword>
<evidence type="ECO:0000259" key="3">
    <source>
        <dbReference type="PROSITE" id="PS50280"/>
    </source>
</evidence>
<dbReference type="Pfam" id="PF00856">
    <property type="entry name" value="SET"/>
    <property type="match status" value="1"/>
</dbReference>
<dbReference type="AlphaFoldDB" id="A0AA39N6H5"/>
<dbReference type="InterPro" id="IPR045318">
    <property type="entry name" value="EZH1/2-like"/>
</dbReference>
<keyword evidence="2" id="KW-0804">Transcription</keyword>
<dbReference type="PANTHER" id="PTHR45747:SF4">
    <property type="entry name" value="HISTONE-LYSINE N-METHYLTRANSFERASE E(Z)"/>
    <property type="match status" value="1"/>
</dbReference>
<dbReference type="SMART" id="SM00317">
    <property type="entry name" value="SET"/>
    <property type="match status" value="1"/>
</dbReference>
<organism evidence="4 5">
    <name type="scientific">Armillaria novae-zelandiae</name>
    <dbReference type="NCBI Taxonomy" id="153914"/>
    <lineage>
        <taxon>Eukaryota</taxon>
        <taxon>Fungi</taxon>
        <taxon>Dikarya</taxon>
        <taxon>Basidiomycota</taxon>
        <taxon>Agaricomycotina</taxon>
        <taxon>Agaricomycetes</taxon>
        <taxon>Agaricomycetidae</taxon>
        <taxon>Agaricales</taxon>
        <taxon>Marasmiineae</taxon>
        <taxon>Physalacriaceae</taxon>
        <taxon>Armillaria</taxon>
    </lineage>
</organism>
<proteinExistence type="predicted"/>
<evidence type="ECO:0000256" key="2">
    <source>
        <dbReference type="ARBA" id="ARBA00023163"/>
    </source>
</evidence>
<gene>
    <name evidence="4" type="ORF">IW261DRAFT_344187</name>
</gene>
<dbReference type="GO" id="GO:0031507">
    <property type="term" value="P:heterochromatin formation"/>
    <property type="evidence" value="ECO:0007669"/>
    <property type="project" value="TreeGrafter"/>
</dbReference>
<dbReference type="InterPro" id="IPR046341">
    <property type="entry name" value="SET_dom_sf"/>
</dbReference>
<evidence type="ECO:0000313" key="5">
    <source>
        <dbReference type="Proteomes" id="UP001175227"/>
    </source>
</evidence>
<dbReference type="GO" id="GO:0005634">
    <property type="term" value="C:nucleus"/>
    <property type="evidence" value="ECO:0007669"/>
    <property type="project" value="TreeGrafter"/>
</dbReference>
<keyword evidence="1" id="KW-0805">Transcription regulation</keyword>
<dbReference type="EMBL" id="JAUEPR010000196">
    <property type="protein sequence ID" value="KAK0459931.1"/>
    <property type="molecule type" value="Genomic_DNA"/>
</dbReference>
<accession>A0AA39N6H5</accession>
<dbReference type="PROSITE" id="PS50280">
    <property type="entry name" value="SET"/>
    <property type="match status" value="1"/>
</dbReference>
<feature type="domain" description="SET" evidence="3">
    <location>
        <begin position="474"/>
        <end position="588"/>
    </location>
</feature>
<comment type="caution">
    <text evidence="4">The sequence shown here is derived from an EMBL/GenBank/DDBJ whole genome shotgun (WGS) entry which is preliminary data.</text>
</comment>
<reference evidence="4" key="1">
    <citation type="submission" date="2023-06" db="EMBL/GenBank/DDBJ databases">
        <authorList>
            <consortium name="Lawrence Berkeley National Laboratory"/>
            <person name="Ahrendt S."/>
            <person name="Sahu N."/>
            <person name="Indic B."/>
            <person name="Wong-Bajracharya J."/>
            <person name="Merenyi Z."/>
            <person name="Ke H.-M."/>
            <person name="Monk M."/>
            <person name="Kocsube S."/>
            <person name="Drula E."/>
            <person name="Lipzen A."/>
            <person name="Balint B."/>
            <person name="Henrissat B."/>
            <person name="Andreopoulos B."/>
            <person name="Martin F.M."/>
            <person name="Harder C.B."/>
            <person name="Rigling D."/>
            <person name="Ford K.L."/>
            <person name="Foster G.D."/>
            <person name="Pangilinan J."/>
            <person name="Papanicolaou A."/>
            <person name="Barry K."/>
            <person name="LaButti K."/>
            <person name="Viragh M."/>
            <person name="Koriabine M."/>
            <person name="Yan M."/>
            <person name="Riley R."/>
            <person name="Champramary S."/>
            <person name="Plett K.L."/>
            <person name="Tsai I.J."/>
            <person name="Slot J."/>
            <person name="Sipos G."/>
            <person name="Plett J."/>
            <person name="Nagy L.G."/>
            <person name="Grigoriev I.V."/>
        </authorList>
    </citation>
    <scope>NUCLEOTIDE SEQUENCE</scope>
    <source>
        <strain evidence="4">ICMP 16352</strain>
    </source>
</reference>
<dbReference type="Proteomes" id="UP001175227">
    <property type="component" value="Unassembled WGS sequence"/>
</dbReference>
<dbReference type="GO" id="GO:0046976">
    <property type="term" value="F:histone H3K27 methyltransferase activity"/>
    <property type="evidence" value="ECO:0007669"/>
    <property type="project" value="TreeGrafter"/>
</dbReference>
<name>A0AA39N6H5_9AGAR</name>